<evidence type="ECO:0000313" key="4">
    <source>
        <dbReference type="Proteomes" id="UP000243589"/>
    </source>
</evidence>
<protein>
    <submittedName>
        <fullName evidence="3">Nucleoside triphosphate pyrophosphohydrolase/pyrophosphatase MazG</fullName>
        <ecNumber evidence="3">3.6.1.1</ecNumber>
    </submittedName>
</protein>
<dbReference type="GO" id="GO:0046061">
    <property type="term" value="P:dATP catabolic process"/>
    <property type="evidence" value="ECO:0007669"/>
    <property type="project" value="TreeGrafter"/>
</dbReference>
<feature type="compositionally biased region" description="Polar residues" evidence="1">
    <location>
        <begin position="192"/>
        <end position="204"/>
    </location>
</feature>
<dbReference type="SUPFAM" id="SSF101386">
    <property type="entry name" value="all-alpha NTP pyrophosphatases"/>
    <property type="match status" value="1"/>
</dbReference>
<dbReference type="PANTHER" id="PTHR30522">
    <property type="entry name" value="NUCLEOSIDE TRIPHOSPHATE PYROPHOSPHOHYDROLASE"/>
    <property type="match status" value="1"/>
</dbReference>
<dbReference type="GO" id="GO:0046052">
    <property type="term" value="P:UTP catabolic process"/>
    <property type="evidence" value="ECO:0007669"/>
    <property type="project" value="TreeGrafter"/>
</dbReference>
<keyword evidence="3" id="KW-0378">Hydrolase</keyword>
<dbReference type="Proteomes" id="UP000243589">
    <property type="component" value="Unassembled WGS sequence"/>
</dbReference>
<dbReference type="GO" id="GO:0006203">
    <property type="term" value="P:dGTP catabolic process"/>
    <property type="evidence" value="ECO:0007669"/>
    <property type="project" value="TreeGrafter"/>
</dbReference>
<dbReference type="InterPro" id="IPR011551">
    <property type="entry name" value="NTP_PyrPHydrolase_MazG"/>
</dbReference>
<accession>A0A150HB56</accession>
<reference evidence="3 4" key="1">
    <citation type="submission" date="2016-01" db="EMBL/GenBank/DDBJ databases">
        <title>Use of Whole Genome Sequencing to ascertain that Brevibacterium massiliense (Roux, Raoult 2009) is a later heterotypic synonym of Brevibacterium ravenspurgense (Mages 2008).</title>
        <authorList>
            <person name="Bernier A.-M."/>
            <person name="Burdz T."/>
            <person name="Huynh C."/>
            <person name="Pachecho A.L."/>
            <person name="Wiebe D."/>
            <person name="Bonner C."/>
            <person name="Bernard K."/>
        </authorList>
    </citation>
    <scope>NUCLEOTIDE SEQUENCE [LARGE SCALE GENOMIC DNA]</scope>
    <source>
        <strain evidence="3 4">CCUG56047</strain>
    </source>
</reference>
<proteinExistence type="predicted"/>
<organism evidence="3 4">
    <name type="scientific">Brevibacterium ravenspurgense</name>
    <dbReference type="NCBI Taxonomy" id="479117"/>
    <lineage>
        <taxon>Bacteria</taxon>
        <taxon>Bacillati</taxon>
        <taxon>Actinomycetota</taxon>
        <taxon>Actinomycetes</taxon>
        <taxon>Micrococcales</taxon>
        <taxon>Brevibacteriaceae</taxon>
        <taxon>Brevibacterium</taxon>
    </lineage>
</organism>
<dbReference type="InterPro" id="IPR004518">
    <property type="entry name" value="MazG-like_dom"/>
</dbReference>
<dbReference type="EC" id="3.6.1.1" evidence="3"/>
<dbReference type="GO" id="GO:0046076">
    <property type="term" value="P:dTTP catabolic process"/>
    <property type="evidence" value="ECO:0007669"/>
    <property type="project" value="TreeGrafter"/>
</dbReference>
<evidence type="ECO:0000259" key="2">
    <source>
        <dbReference type="Pfam" id="PF03819"/>
    </source>
</evidence>
<dbReference type="Pfam" id="PF03819">
    <property type="entry name" value="MazG"/>
    <property type="match status" value="1"/>
</dbReference>
<dbReference type="GO" id="GO:0047429">
    <property type="term" value="F:nucleoside triphosphate diphosphatase activity"/>
    <property type="evidence" value="ECO:0007669"/>
    <property type="project" value="TreeGrafter"/>
</dbReference>
<name>A0A150HB56_9MICO</name>
<keyword evidence="4" id="KW-1185">Reference proteome</keyword>
<dbReference type="GO" id="GO:0046047">
    <property type="term" value="P:TTP catabolic process"/>
    <property type="evidence" value="ECO:0007669"/>
    <property type="project" value="TreeGrafter"/>
</dbReference>
<dbReference type="RefSeq" id="WP_062019650.1">
    <property type="nucleotide sequence ID" value="NZ_LQQC01000004.1"/>
</dbReference>
<dbReference type="PANTHER" id="PTHR30522:SF0">
    <property type="entry name" value="NUCLEOSIDE TRIPHOSPHATE PYROPHOSPHOHYDROLASE"/>
    <property type="match status" value="1"/>
</dbReference>
<evidence type="ECO:0000313" key="3">
    <source>
        <dbReference type="EMBL" id="KXZ59357.1"/>
    </source>
</evidence>
<sequence length="254" mass="27985">MTHEAPEPVSWDPVDPAGLTLAEVLSLLRARCPWAAEHTHESLAPFLLEETYELLEAIEQHSEARNAHSLAELKKELGDVLYQVLFHAAVLDAPQPHSQPTGQAVQPVAFAEVEQLLKDKIVRRHPHVFESTAPWTLEEVEDMYEKTKARERQAEGTQAAKSSFDSLPRTMPALAHAAAVVDRAQRMGWQLQNPAGTSADNPAGTSAEEERIGRELLDLVTQARSRGVDPEKALRLATEAAEDATLSHNAHKRG</sequence>
<dbReference type="GO" id="GO:0046081">
    <property type="term" value="P:dUTP catabolic process"/>
    <property type="evidence" value="ECO:0007669"/>
    <property type="project" value="TreeGrafter"/>
</dbReference>
<dbReference type="PATRIC" id="fig|479117.4.peg.289"/>
<evidence type="ECO:0000256" key="1">
    <source>
        <dbReference type="SAM" id="MobiDB-lite"/>
    </source>
</evidence>
<gene>
    <name evidence="3" type="primary">mazG</name>
    <name evidence="3" type="ORF">Bravens_00290</name>
</gene>
<comment type="caution">
    <text evidence="3">The sequence shown here is derived from an EMBL/GenBank/DDBJ whole genome shotgun (WGS) entry which is preliminary data.</text>
</comment>
<dbReference type="Gene3D" id="1.10.287.1080">
    <property type="entry name" value="MazG-like"/>
    <property type="match status" value="2"/>
</dbReference>
<dbReference type="GO" id="GO:0004427">
    <property type="term" value="F:inorganic diphosphate phosphatase activity"/>
    <property type="evidence" value="ECO:0007669"/>
    <property type="project" value="UniProtKB-EC"/>
</dbReference>
<dbReference type="EMBL" id="LQQC01000004">
    <property type="protein sequence ID" value="KXZ59357.1"/>
    <property type="molecule type" value="Genomic_DNA"/>
</dbReference>
<feature type="domain" description="NTP pyrophosphohydrolase MazG-like" evidence="2">
    <location>
        <begin position="39"/>
        <end position="129"/>
    </location>
</feature>
<feature type="region of interest" description="Disordered" evidence="1">
    <location>
        <begin position="192"/>
        <end position="213"/>
    </location>
</feature>
<dbReference type="AlphaFoldDB" id="A0A150HB56"/>